<keyword evidence="4" id="KW-1185">Reference proteome</keyword>
<evidence type="ECO:0000259" key="2">
    <source>
        <dbReference type="Pfam" id="PF08588"/>
    </source>
</evidence>
<gene>
    <name evidence="3" type="ORF">THASP1DRAFT_14906</name>
</gene>
<dbReference type="STRING" id="78915.A0A4P9XU47"/>
<dbReference type="Pfam" id="PF08588">
    <property type="entry name" value="Duc1"/>
    <property type="match status" value="1"/>
</dbReference>
<organism evidence="3 4">
    <name type="scientific">Thamnocephalis sphaerospora</name>
    <dbReference type="NCBI Taxonomy" id="78915"/>
    <lineage>
        <taxon>Eukaryota</taxon>
        <taxon>Fungi</taxon>
        <taxon>Fungi incertae sedis</taxon>
        <taxon>Zoopagomycota</taxon>
        <taxon>Zoopagomycotina</taxon>
        <taxon>Zoopagomycetes</taxon>
        <taxon>Zoopagales</taxon>
        <taxon>Sigmoideomycetaceae</taxon>
        <taxon>Thamnocephalis</taxon>
    </lineage>
</organism>
<protein>
    <recommendedName>
        <fullName evidence="2">Domain of unknown function at the cortex 1 domain-containing protein</fullName>
    </recommendedName>
</protein>
<dbReference type="EMBL" id="KZ992555">
    <property type="protein sequence ID" value="RKP08960.1"/>
    <property type="molecule type" value="Genomic_DNA"/>
</dbReference>
<dbReference type="OrthoDB" id="2119945at2759"/>
<dbReference type="AlphaFoldDB" id="A0A4P9XU47"/>
<evidence type="ECO:0000313" key="4">
    <source>
        <dbReference type="Proteomes" id="UP000271241"/>
    </source>
</evidence>
<sequence>MPQYKLRVLVGPAADRVVPVNPNDEAHPSFIDTEHFVGSVWVRVRDYQGLSATREGRQAPRSTPYFDRAPSITYSIMLRGRFRRSFSANDLVFGNVFDGPLRLPPGASLGVRMLRAIIDPGLEADLWAEQPWAWSPVVCTMNAIAAWPSEVEAGDEEDRQPDASQPLQEHAQRLYPDRVARSSAERKKYFADEAARSAVELQPELEYAMDFCNGMADFNTLGVKIPGWGSVSLVAYWDGQPLTYVMRTRDGSATILAVTFKLVEVDEHGQPLSDDDDDDHHHHHIDEVD</sequence>
<dbReference type="Proteomes" id="UP000271241">
    <property type="component" value="Unassembled WGS sequence"/>
</dbReference>
<feature type="domain" description="Domain of unknown function at the cortex 1" evidence="2">
    <location>
        <begin position="5"/>
        <end position="263"/>
    </location>
</feature>
<evidence type="ECO:0000313" key="3">
    <source>
        <dbReference type="EMBL" id="RKP08960.1"/>
    </source>
</evidence>
<dbReference type="PANTHER" id="PTHR34826:SF2">
    <property type="entry name" value="UPF0590 PROTEIN C409.17C"/>
    <property type="match status" value="1"/>
</dbReference>
<dbReference type="InterPro" id="IPR013897">
    <property type="entry name" value="Duc1"/>
</dbReference>
<dbReference type="PANTHER" id="PTHR34826">
    <property type="entry name" value="UPF0590 PROTEIN C409.17C"/>
    <property type="match status" value="1"/>
</dbReference>
<feature type="region of interest" description="Disordered" evidence="1">
    <location>
        <begin position="152"/>
        <end position="171"/>
    </location>
</feature>
<reference evidence="4" key="1">
    <citation type="journal article" date="2018" name="Nat. Microbiol.">
        <title>Leveraging single-cell genomics to expand the fungal tree of life.</title>
        <authorList>
            <person name="Ahrendt S.R."/>
            <person name="Quandt C.A."/>
            <person name="Ciobanu D."/>
            <person name="Clum A."/>
            <person name="Salamov A."/>
            <person name="Andreopoulos B."/>
            <person name="Cheng J.F."/>
            <person name="Woyke T."/>
            <person name="Pelin A."/>
            <person name="Henrissat B."/>
            <person name="Reynolds N.K."/>
            <person name="Benny G.L."/>
            <person name="Smith M.E."/>
            <person name="James T.Y."/>
            <person name="Grigoriev I.V."/>
        </authorList>
    </citation>
    <scope>NUCLEOTIDE SEQUENCE [LARGE SCALE GENOMIC DNA]</scope>
    <source>
        <strain evidence="4">RSA 1356</strain>
    </source>
</reference>
<feature type="region of interest" description="Disordered" evidence="1">
    <location>
        <begin position="269"/>
        <end position="289"/>
    </location>
</feature>
<proteinExistence type="predicted"/>
<evidence type="ECO:0000256" key="1">
    <source>
        <dbReference type="SAM" id="MobiDB-lite"/>
    </source>
</evidence>
<name>A0A4P9XU47_9FUNG</name>
<accession>A0A4P9XU47</accession>